<reference evidence="3 4" key="1">
    <citation type="submission" date="2016-10" db="EMBL/GenBank/DDBJ databases">
        <authorList>
            <person name="Varghese N."/>
            <person name="Submissions S."/>
        </authorList>
    </citation>
    <scope>NUCLEOTIDE SEQUENCE [LARGE SCALE GENOMIC DNA]</scope>
    <source>
        <strain evidence="3 4">22B</strain>
    </source>
</reference>
<dbReference type="AlphaFoldDB" id="A0A662Z744"/>
<proteinExistence type="inferred from homology"/>
<evidence type="ECO:0000259" key="2">
    <source>
        <dbReference type="Pfam" id="PF03795"/>
    </source>
</evidence>
<evidence type="ECO:0000313" key="3">
    <source>
        <dbReference type="EMBL" id="SFJ87486.1"/>
    </source>
</evidence>
<dbReference type="Proteomes" id="UP000243374">
    <property type="component" value="Unassembled WGS sequence"/>
</dbReference>
<feature type="domain" description="YCII-related" evidence="2">
    <location>
        <begin position="4"/>
        <end position="76"/>
    </location>
</feature>
<dbReference type="EMBL" id="FOSF01000005">
    <property type="protein sequence ID" value="SFJ87486.1"/>
    <property type="molecule type" value="Genomic_DNA"/>
</dbReference>
<dbReference type="RefSeq" id="WP_074839125.1">
    <property type="nucleotide sequence ID" value="NZ_CP047056.1"/>
</dbReference>
<dbReference type="InterPro" id="IPR005545">
    <property type="entry name" value="YCII"/>
</dbReference>
<dbReference type="Gene3D" id="3.30.70.1060">
    <property type="entry name" value="Dimeric alpha+beta barrel"/>
    <property type="match status" value="1"/>
</dbReference>
<dbReference type="PANTHER" id="PTHR37828:SF1">
    <property type="entry name" value="YCII-RELATED DOMAIN-CONTAINING PROTEIN"/>
    <property type="match status" value="1"/>
</dbReference>
<dbReference type="Pfam" id="PF03795">
    <property type="entry name" value="YCII"/>
    <property type="match status" value="1"/>
</dbReference>
<comment type="similarity">
    <text evidence="1">Belongs to the YciI family.</text>
</comment>
<protein>
    <submittedName>
        <fullName evidence="3">Uncharacterized conserved protein YciI, contains a putative active-site phosphohistidine</fullName>
    </submittedName>
</protein>
<dbReference type="InterPro" id="IPR011008">
    <property type="entry name" value="Dimeric_a/b-barrel"/>
</dbReference>
<keyword evidence="4" id="KW-1185">Reference proteome</keyword>
<organism evidence="3 4">
    <name type="scientific">Succinivibrio dextrinosolvens</name>
    <dbReference type="NCBI Taxonomy" id="83771"/>
    <lineage>
        <taxon>Bacteria</taxon>
        <taxon>Pseudomonadati</taxon>
        <taxon>Pseudomonadota</taxon>
        <taxon>Gammaproteobacteria</taxon>
        <taxon>Aeromonadales</taxon>
        <taxon>Succinivibrionaceae</taxon>
        <taxon>Succinivibrio</taxon>
    </lineage>
</organism>
<dbReference type="OrthoDB" id="9814407at2"/>
<name>A0A662Z744_9GAMM</name>
<gene>
    <name evidence="3" type="ORF">SAMN04487865_100559</name>
</gene>
<dbReference type="PANTHER" id="PTHR37828">
    <property type="entry name" value="GSR2449 PROTEIN"/>
    <property type="match status" value="1"/>
</dbReference>
<accession>A0A662Z744</accession>
<evidence type="ECO:0000256" key="1">
    <source>
        <dbReference type="ARBA" id="ARBA00007689"/>
    </source>
</evidence>
<sequence>MYFLLNVTIPSLENAKPHLQGHMEFLNKHFDTGFFKMFGPYLPGGTGGYAIIEAASLKEVEETLADDPLTKAHACSNEIHEIALGRISSALTEQSK</sequence>
<dbReference type="SUPFAM" id="SSF54909">
    <property type="entry name" value="Dimeric alpha+beta barrel"/>
    <property type="match status" value="1"/>
</dbReference>
<evidence type="ECO:0000313" key="4">
    <source>
        <dbReference type="Proteomes" id="UP000243374"/>
    </source>
</evidence>